<dbReference type="Gene3D" id="2.60.120.260">
    <property type="entry name" value="Galactose-binding domain-like"/>
    <property type="match status" value="1"/>
</dbReference>
<dbReference type="InterPro" id="IPR008979">
    <property type="entry name" value="Galactose-bd-like_sf"/>
</dbReference>
<dbReference type="SUPFAM" id="SSF49785">
    <property type="entry name" value="Galactose-binding domain-like"/>
    <property type="match status" value="1"/>
</dbReference>
<dbReference type="RefSeq" id="XP_022311226.1">
    <property type="nucleotide sequence ID" value="XM_022455518.1"/>
</dbReference>
<dbReference type="Gene3D" id="2.170.300.10">
    <property type="entry name" value="Tie2 ligand-binding domain superfamily"/>
    <property type="match status" value="1"/>
</dbReference>
<dbReference type="Pfam" id="PF22633">
    <property type="entry name" value="F5_F8_type_C_2"/>
    <property type="match status" value="1"/>
</dbReference>
<dbReference type="InterPro" id="IPR051941">
    <property type="entry name" value="BG_Antigen-Binding_Lectin"/>
</dbReference>
<proteinExistence type="predicted"/>
<gene>
    <name evidence="2" type="primary">LOC111116524</name>
</gene>
<dbReference type="OrthoDB" id="6160773at2759"/>
<dbReference type="Proteomes" id="UP000694844">
    <property type="component" value="Chromosome 10"/>
</dbReference>
<protein>
    <submittedName>
        <fullName evidence="2">Uncharacterized protein LOC111116524</fullName>
    </submittedName>
</protein>
<dbReference type="PANTHER" id="PTHR45713">
    <property type="entry name" value="FTP DOMAIN-CONTAINING PROTEIN"/>
    <property type="match status" value="1"/>
</dbReference>
<accession>A0A8B8C8Y0</accession>
<dbReference type="GeneID" id="111116524"/>
<evidence type="ECO:0000313" key="1">
    <source>
        <dbReference type="Proteomes" id="UP000694844"/>
    </source>
</evidence>
<dbReference type="KEGG" id="cvn:111116524"/>
<dbReference type="PANTHER" id="PTHR45713:SF15">
    <property type="entry name" value="F5_8 TYPE C DOMAIN-CONTAINING PROTEIN"/>
    <property type="match status" value="1"/>
</dbReference>
<sequence>MQKGTCFSCKSGFYGSKCCAAGWYGSGCIQQCRGHCKHSVPCNHVTGLCDNGCSDEWKGTFCEIEKVVTFKYKTVSQSTTYPGIKYDARYAVDKNVTTCARTEVIGTTSVDQTVWWKVDLGVMSIVQRVNILFRDYTGFEMRQRGRFAGFSIHVSTDDKMNSESLCYRDEGVLPPLNFTTECAVLNQAFMVKTVLSVPQIVSTIHVI</sequence>
<dbReference type="AlphaFoldDB" id="A0A8B8C8Y0"/>
<name>A0A8B8C8Y0_CRAVI</name>
<reference evidence="2" key="1">
    <citation type="submission" date="2025-08" db="UniProtKB">
        <authorList>
            <consortium name="RefSeq"/>
        </authorList>
    </citation>
    <scope>IDENTIFICATION</scope>
    <source>
        <tissue evidence="2">Whole sample</tissue>
    </source>
</reference>
<keyword evidence="1" id="KW-1185">Reference proteome</keyword>
<organism evidence="1 2">
    <name type="scientific">Crassostrea virginica</name>
    <name type="common">Eastern oyster</name>
    <dbReference type="NCBI Taxonomy" id="6565"/>
    <lineage>
        <taxon>Eukaryota</taxon>
        <taxon>Metazoa</taxon>
        <taxon>Spiralia</taxon>
        <taxon>Lophotrochozoa</taxon>
        <taxon>Mollusca</taxon>
        <taxon>Bivalvia</taxon>
        <taxon>Autobranchia</taxon>
        <taxon>Pteriomorphia</taxon>
        <taxon>Ostreida</taxon>
        <taxon>Ostreoidea</taxon>
        <taxon>Ostreidae</taxon>
        <taxon>Crassostrea</taxon>
    </lineage>
</organism>
<evidence type="ECO:0000313" key="2">
    <source>
        <dbReference type="RefSeq" id="XP_022311226.1"/>
    </source>
</evidence>